<dbReference type="GO" id="GO:0009423">
    <property type="term" value="P:chorismate biosynthetic process"/>
    <property type="evidence" value="ECO:0007669"/>
    <property type="project" value="TreeGrafter"/>
</dbReference>
<reference evidence="3" key="1">
    <citation type="submission" date="2018-05" db="EMBL/GenBank/DDBJ databases">
        <authorList>
            <person name="Lanie J.A."/>
            <person name="Ng W.-L."/>
            <person name="Kazmierczak K.M."/>
            <person name="Andrzejewski T.M."/>
            <person name="Davidsen T.M."/>
            <person name="Wayne K.J."/>
            <person name="Tettelin H."/>
            <person name="Glass J.I."/>
            <person name="Rusch D."/>
            <person name="Podicherti R."/>
            <person name="Tsui H.-C.T."/>
            <person name="Winkler M.E."/>
        </authorList>
    </citation>
    <scope>NUCLEOTIDE SEQUENCE</scope>
</reference>
<evidence type="ECO:0000259" key="2">
    <source>
        <dbReference type="Pfam" id="PF00275"/>
    </source>
</evidence>
<dbReference type="AlphaFoldDB" id="A0A383A6C3"/>
<dbReference type="GO" id="GO:0003866">
    <property type="term" value="F:3-phosphoshikimate 1-carboxyvinyltransferase activity"/>
    <property type="evidence" value="ECO:0007669"/>
    <property type="project" value="TreeGrafter"/>
</dbReference>
<accession>A0A383A6C3</accession>
<dbReference type="InterPro" id="IPR023193">
    <property type="entry name" value="EPSP_synthase_CS"/>
</dbReference>
<sequence>VTTYVVRPTGPLVGALQMPGDKSISHRAVILGSLATGRTTLRGLLEANDVLSTISAFQAMGVPIRWGPGKNCRIVGVGLRGLQAPQSDLDLGNSGTSMRLLCGVLAGQTFRSTLTGDQSLLARPMERVTSPLESMGGSIRVSAGGVAPLYIEPVSRLNGID</sequence>
<dbReference type="Gene3D" id="3.65.10.10">
    <property type="entry name" value="Enolpyruvate transferase domain"/>
    <property type="match status" value="1"/>
</dbReference>
<dbReference type="PANTHER" id="PTHR21090:SF5">
    <property type="entry name" value="PENTAFUNCTIONAL AROM POLYPEPTIDE"/>
    <property type="match status" value="1"/>
</dbReference>
<protein>
    <recommendedName>
        <fullName evidence="2">Enolpyruvate transferase domain-containing protein</fullName>
    </recommendedName>
</protein>
<evidence type="ECO:0000313" key="3">
    <source>
        <dbReference type="EMBL" id="SVE03163.1"/>
    </source>
</evidence>
<feature type="non-terminal residue" evidence="3">
    <location>
        <position position="161"/>
    </location>
</feature>
<dbReference type="Pfam" id="PF00275">
    <property type="entry name" value="EPSP_synthase"/>
    <property type="match status" value="1"/>
</dbReference>
<dbReference type="InterPro" id="IPR036968">
    <property type="entry name" value="Enolpyruvate_Tfrase_sf"/>
</dbReference>
<organism evidence="3">
    <name type="scientific">marine metagenome</name>
    <dbReference type="NCBI Taxonomy" id="408172"/>
    <lineage>
        <taxon>unclassified sequences</taxon>
        <taxon>metagenomes</taxon>
        <taxon>ecological metagenomes</taxon>
    </lineage>
</organism>
<keyword evidence="1" id="KW-0808">Transferase</keyword>
<feature type="non-terminal residue" evidence="3">
    <location>
        <position position="1"/>
    </location>
</feature>
<dbReference type="InterPro" id="IPR001986">
    <property type="entry name" value="Enolpyruvate_Tfrase_dom"/>
</dbReference>
<dbReference type="InterPro" id="IPR013792">
    <property type="entry name" value="RNA3'P_cycl/enolpyr_Trfase_a/b"/>
</dbReference>
<dbReference type="PROSITE" id="PS00104">
    <property type="entry name" value="EPSP_SYNTHASE_1"/>
    <property type="match status" value="1"/>
</dbReference>
<proteinExistence type="predicted"/>
<name>A0A383A6C3_9ZZZZ</name>
<dbReference type="SUPFAM" id="SSF55205">
    <property type="entry name" value="EPT/RTPC-like"/>
    <property type="match status" value="1"/>
</dbReference>
<dbReference type="PANTHER" id="PTHR21090">
    <property type="entry name" value="AROM/DEHYDROQUINATE SYNTHASE"/>
    <property type="match status" value="1"/>
</dbReference>
<gene>
    <name evidence="3" type="ORF">METZ01_LOCUS456017</name>
</gene>
<feature type="domain" description="Enolpyruvate transferase" evidence="2">
    <location>
        <begin position="7"/>
        <end position="160"/>
    </location>
</feature>
<evidence type="ECO:0000256" key="1">
    <source>
        <dbReference type="ARBA" id="ARBA00022679"/>
    </source>
</evidence>
<dbReference type="EMBL" id="UINC01189465">
    <property type="protein sequence ID" value="SVE03163.1"/>
    <property type="molecule type" value="Genomic_DNA"/>
</dbReference>